<keyword evidence="3" id="KW-1185">Reference proteome</keyword>
<accession>A0A8T2X3C7</accession>
<dbReference type="Proteomes" id="UP000807159">
    <property type="component" value="Chromosome 15"/>
</dbReference>
<feature type="region of interest" description="Disordered" evidence="1">
    <location>
        <begin position="40"/>
        <end position="90"/>
    </location>
</feature>
<evidence type="ECO:0000313" key="2">
    <source>
        <dbReference type="EMBL" id="KAH8487618.1"/>
    </source>
</evidence>
<gene>
    <name evidence="2" type="ORF">H0E87_026269</name>
</gene>
<evidence type="ECO:0000313" key="3">
    <source>
        <dbReference type="Proteomes" id="UP000807159"/>
    </source>
</evidence>
<proteinExistence type="predicted"/>
<evidence type="ECO:0000256" key="1">
    <source>
        <dbReference type="SAM" id="MobiDB-lite"/>
    </source>
</evidence>
<reference evidence="2" key="1">
    <citation type="journal article" date="2021" name="J. Hered.">
        <title>Genome Assembly of Salicaceae Populus deltoides (Eastern Cottonwood) I-69 Based on Nanopore Sequencing and Hi-C Technologies.</title>
        <authorList>
            <person name="Bai S."/>
            <person name="Wu H."/>
            <person name="Zhang J."/>
            <person name="Pan Z."/>
            <person name="Zhao W."/>
            <person name="Li Z."/>
            <person name="Tong C."/>
        </authorList>
    </citation>
    <scope>NUCLEOTIDE SEQUENCE</scope>
    <source>
        <tissue evidence="2">Leaf</tissue>
    </source>
</reference>
<name>A0A8T2X3C7_POPDE</name>
<feature type="compositionally biased region" description="Polar residues" evidence="1">
    <location>
        <begin position="64"/>
        <end position="88"/>
    </location>
</feature>
<dbReference type="AlphaFoldDB" id="A0A8T2X3C7"/>
<dbReference type="EMBL" id="JACEGQ020000015">
    <property type="protein sequence ID" value="KAH8487618.1"/>
    <property type="molecule type" value="Genomic_DNA"/>
</dbReference>
<organism evidence="2 3">
    <name type="scientific">Populus deltoides</name>
    <name type="common">Eastern poplar</name>
    <name type="synonym">Eastern cottonwood</name>
    <dbReference type="NCBI Taxonomy" id="3696"/>
    <lineage>
        <taxon>Eukaryota</taxon>
        <taxon>Viridiplantae</taxon>
        <taxon>Streptophyta</taxon>
        <taxon>Embryophyta</taxon>
        <taxon>Tracheophyta</taxon>
        <taxon>Spermatophyta</taxon>
        <taxon>Magnoliopsida</taxon>
        <taxon>eudicotyledons</taxon>
        <taxon>Gunneridae</taxon>
        <taxon>Pentapetalae</taxon>
        <taxon>rosids</taxon>
        <taxon>fabids</taxon>
        <taxon>Malpighiales</taxon>
        <taxon>Salicaceae</taxon>
        <taxon>Saliceae</taxon>
        <taxon>Populus</taxon>
    </lineage>
</organism>
<sequence length="106" mass="11860">MATYENEAPPFQIPSPVSVERHLKEYDFILSRDPFSSSSLAPLIEKQGQPSTQQQGQHFMEQQGTGSSVQESPASTTLIDSREPSSNGKFPVLSFEFLDFLSDSWF</sequence>
<comment type="caution">
    <text evidence="2">The sequence shown here is derived from an EMBL/GenBank/DDBJ whole genome shotgun (WGS) entry which is preliminary data.</text>
</comment>
<feature type="compositionally biased region" description="Low complexity" evidence="1">
    <location>
        <begin position="47"/>
        <end position="63"/>
    </location>
</feature>
<protein>
    <submittedName>
        <fullName evidence="2">Uncharacterized protein</fullName>
    </submittedName>
</protein>